<dbReference type="Proteomes" id="UP000177958">
    <property type="component" value="Unassembled WGS sequence"/>
</dbReference>
<organism evidence="1 2">
    <name type="scientific">Candidatus Kaiserbacteria bacterium RIFCSPHIGHO2_01_FULL_55_17</name>
    <dbReference type="NCBI Taxonomy" id="1798484"/>
    <lineage>
        <taxon>Bacteria</taxon>
        <taxon>Candidatus Kaiseribacteriota</taxon>
    </lineage>
</organism>
<protein>
    <submittedName>
        <fullName evidence="1">Uncharacterized protein</fullName>
    </submittedName>
</protein>
<gene>
    <name evidence="1" type="ORF">A2853_01245</name>
</gene>
<evidence type="ECO:0000313" key="1">
    <source>
        <dbReference type="EMBL" id="OGG58123.1"/>
    </source>
</evidence>
<sequence length="98" mass="10901">MEISRKDVDLMVDNAGAYLRSVVAELPVREDQILEAAEKYNLPIGLDVAKCPVARTIFIAGFAGDATGPLEVGKVAVWRKFQQLACLEHRKRRGNRPH</sequence>
<proteinExistence type="predicted"/>
<dbReference type="AlphaFoldDB" id="A0A1F6D9J1"/>
<name>A0A1F6D9J1_9BACT</name>
<accession>A0A1F6D9J1</accession>
<comment type="caution">
    <text evidence="1">The sequence shown here is derived from an EMBL/GenBank/DDBJ whole genome shotgun (WGS) entry which is preliminary data.</text>
</comment>
<dbReference type="EMBL" id="MFKX01000006">
    <property type="protein sequence ID" value="OGG58123.1"/>
    <property type="molecule type" value="Genomic_DNA"/>
</dbReference>
<reference evidence="1 2" key="1">
    <citation type="journal article" date="2016" name="Nat. Commun.">
        <title>Thousands of microbial genomes shed light on interconnected biogeochemical processes in an aquifer system.</title>
        <authorList>
            <person name="Anantharaman K."/>
            <person name="Brown C.T."/>
            <person name="Hug L.A."/>
            <person name="Sharon I."/>
            <person name="Castelle C.J."/>
            <person name="Probst A.J."/>
            <person name="Thomas B.C."/>
            <person name="Singh A."/>
            <person name="Wilkins M.J."/>
            <person name="Karaoz U."/>
            <person name="Brodie E.L."/>
            <person name="Williams K.H."/>
            <person name="Hubbard S.S."/>
            <person name="Banfield J.F."/>
        </authorList>
    </citation>
    <scope>NUCLEOTIDE SEQUENCE [LARGE SCALE GENOMIC DNA]</scope>
</reference>
<evidence type="ECO:0000313" key="2">
    <source>
        <dbReference type="Proteomes" id="UP000177958"/>
    </source>
</evidence>